<dbReference type="Pfam" id="PF26053">
    <property type="entry name" value="DUF8016"/>
    <property type="match status" value="1"/>
</dbReference>
<dbReference type="InterPro" id="IPR036928">
    <property type="entry name" value="AS_sf"/>
</dbReference>
<protein>
    <submittedName>
        <fullName evidence="4">Amidase 1</fullName>
    </submittedName>
</protein>
<feature type="domain" description="Scytalone dehydratase-like protein Arp1 N-terminal" evidence="3">
    <location>
        <begin position="569"/>
        <end position="631"/>
    </location>
</feature>
<dbReference type="PROSITE" id="PS00018">
    <property type="entry name" value="EF_HAND_1"/>
    <property type="match status" value="1"/>
</dbReference>
<dbReference type="eggNOG" id="KOG1211">
    <property type="taxonomic scope" value="Eukaryota"/>
</dbReference>
<dbReference type="AlphaFoldDB" id="A0A093VMU4"/>
<dbReference type="InterPro" id="IPR018247">
    <property type="entry name" value="EF_Hand_1_Ca_BS"/>
</dbReference>
<dbReference type="Gene3D" id="3.90.1300.10">
    <property type="entry name" value="Amidase signature (AS) domain"/>
    <property type="match status" value="1"/>
</dbReference>
<feature type="region of interest" description="Disordered" evidence="1">
    <location>
        <begin position="54"/>
        <end position="75"/>
    </location>
</feature>
<dbReference type="Pfam" id="PF01425">
    <property type="entry name" value="Amidase"/>
    <property type="match status" value="1"/>
</dbReference>
<dbReference type="SUPFAM" id="SSF75304">
    <property type="entry name" value="Amidase signature (AS) enzymes"/>
    <property type="match status" value="1"/>
</dbReference>
<organism evidence="4">
    <name type="scientific">Talaromyces marneffei PM1</name>
    <dbReference type="NCBI Taxonomy" id="1077442"/>
    <lineage>
        <taxon>Eukaryota</taxon>
        <taxon>Fungi</taxon>
        <taxon>Dikarya</taxon>
        <taxon>Ascomycota</taxon>
        <taxon>Pezizomycotina</taxon>
        <taxon>Eurotiomycetes</taxon>
        <taxon>Eurotiomycetidae</taxon>
        <taxon>Eurotiales</taxon>
        <taxon>Trichocomaceae</taxon>
        <taxon>Talaromyces</taxon>
        <taxon>Talaromyces sect. Talaromyces</taxon>
    </lineage>
</organism>
<feature type="domain" description="Amidase" evidence="2">
    <location>
        <begin position="709"/>
        <end position="902"/>
    </location>
</feature>
<feature type="compositionally biased region" description="Low complexity" evidence="1">
    <location>
        <begin position="61"/>
        <end position="75"/>
    </location>
</feature>
<feature type="region of interest" description="Disordered" evidence="1">
    <location>
        <begin position="434"/>
        <end position="457"/>
    </location>
</feature>
<evidence type="ECO:0000313" key="4">
    <source>
        <dbReference type="EMBL" id="KFX51329.1"/>
    </source>
</evidence>
<name>A0A093VMU4_TALMA</name>
<evidence type="ECO:0000259" key="2">
    <source>
        <dbReference type="Pfam" id="PF01425"/>
    </source>
</evidence>
<evidence type="ECO:0000256" key="1">
    <source>
        <dbReference type="SAM" id="MobiDB-lite"/>
    </source>
</evidence>
<accession>A0A093VMU4</accession>
<dbReference type="PANTHER" id="PTHR37285">
    <property type="entry name" value="SPORE WALL MATURATION PROTEIN DIT1"/>
    <property type="match status" value="1"/>
</dbReference>
<feature type="compositionally biased region" description="Polar residues" evidence="1">
    <location>
        <begin position="448"/>
        <end position="457"/>
    </location>
</feature>
<dbReference type="InterPro" id="IPR007817">
    <property type="entry name" value="Isocyanide_synthase_DIT1"/>
</dbReference>
<proteinExistence type="predicted"/>
<dbReference type="EMBL" id="JPOX01000005">
    <property type="protein sequence ID" value="KFX51329.1"/>
    <property type="molecule type" value="Genomic_DNA"/>
</dbReference>
<sequence>MLAAETVHLQPNHLPPDYNGHNSSIFTNKQRIFFLPWPRPAPVQVENVPVEENEEIKEKQVQQQPQQPQLQTEKQPQQVICPYTAHLKAEEVMSIVEGYGYHERKGPDGEGWLGRASFTPRVQKHIVANEIIPMVLPAFPMKSNNRMDKVLCALPDLGEELGLARLNNLCSDIKAIYPPGAFVVIVTDGLCYNDLVGISDGEVWEYGHRLRQIAQEKGYACIRFNRIMNLLGIYSGAEISKDEYTQLCDKARSELHRRYGRPGFDVDKFLKSDEDYLRTYNGYDKFMKVDLRFSPVTKNCPGPKQYKKKVKLVAKSMIVRGVEFAELVRQIYPDSLRLSIHPSSGQTKLSCPLIPQPNSFSMSPWHSTVAVTRSGTFVTAHKSQHRSDDKYMLIRKDGQPYYFREKSGLFEWETENVEFEHGYKQNLVVRETTVQKEASSDSASGSSPNGNLDVSQSGELSEADLDKLAKLAILHKSFRFESAKLPLLSYELPYRFNTCKVEKKRFIASAIPTKQIILGVHQQPIHNDSPQGTGQIVISTGQIVTLNGLPYYLPPEPVNSIMLPAGAKLNSGLNALTVFRPTSLPFGKEELETTVESYLSEDDVFANEFLQVIYIRSNEETDNTLSHSNLTRYSAKLVLTGSADLPPGPYFLSSEGHVYQALRLLADTQGAFSQSLVVNTADGSYSPLPAALPGVDSAIAIPSRLYFTKTSSQPLAGVRLAVKDIFDIEGIHTSAGSRAWYHFYPPANATSPVVNALVDAGAIIVGKVKTSQFANGQLATADWIDYHSPFNPRGDGYQQPFSSSTGAGVGIASYDWLDLALGTDTGGSIRFPSQANGVFGIRASHGAAKLEAVVPLAPQFDTAGLIARNPAVWKAASQIIYPDTEFNWSAYPKRIQTAFTSPLDSSDQIDAMVEEFLERLTDHLSASLVNLDIPALWTQTHPSSMSSDLTEAIDKIYPTIIGIEQARLVRDPFYTDYKAQHSGRRPFVNPAPRIRWGYGDSLPNGTFQEAITNQTAFQSWIANNVLKPNPQSCSESLLVYVESATRTPLYRDFYRDEPTIPFGSGANMISVYAGVPDMVVPIGEKTYVSQVTDLEEMSPVSVDLVAARGCDGMLFQLVDELVQVGILKKVKAGRSLVSGGDVLF</sequence>
<feature type="region of interest" description="Disordered" evidence="1">
    <location>
        <begin position="1"/>
        <end position="21"/>
    </location>
</feature>
<dbReference type="PANTHER" id="PTHR37285:SF5">
    <property type="entry name" value="SPORE WALL MATURATION PROTEIN DIT1"/>
    <property type="match status" value="1"/>
</dbReference>
<gene>
    <name evidence="4" type="ORF">GQ26_0051540</name>
</gene>
<evidence type="ECO:0000259" key="3">
    <source>
        <dbReference type="Pfam" id="PF26053"/>
    </source>
</evidence>
<dbReference type="InterPro" id="IPR058329">
    <property type="entry name" value="Arp1_N"/>
</dbReference>
<comment type="caution">
    <text evidence="4">The sequence shown here is derived from an EMBL/GenBank/DDBJ whole genome shotgun (WGS) entry which is preliminary data.</text>
</comment>
<dbReference type="HOGENOM" id="CLU_008792_0_0_1"/>
<reference evidence="4" key="1">
    <citation type="journal article" date="2014" name="PLoS Genet.">
        <title>Signature Gene Expression Reveals Novel Clues to the Molecular Mechanisms of Dimorphic Transition in Penicillium marneffei.</title>
        <authorList>
            <person name="Yang E."/>
            <person name="Wang G."/>
            <person name="Cai J."/>
            <person name="Woo P.C."/>
            <person name="Lau S.K."/>
            <person name="Yuen K.-Y."/>
            <person name="Chow W.-N."/>
            <person name="Lin X."/>
        </authorList>
    </citation>
    <scope>NUCLEOTIDE SEQUENCE [LARGE SCALE GENOMIC DNA]</scope>
    <source>
        <strain evidence="4">PM1</strain>
    </source>
</reference>
<dbReference type="Pfam" id="PF05141">
    <property type="entry name" value="DIT1_PvcA"/>
    <property type="match status" value="1"/>
</dbReference>
<dbReference type="InterPro" id="IPR023631">
    <property type="entry name" value="Amidase_dom"/>
</dbReference>